<dbReference type="Gene3D" id="3.40.50.300">
    <property type="entry name" value="P-loop containing nucleotide triphosphate hydrolases"/>
    <property type="match status" value="2"/>
</dbReference>
<dbReference type="EMBL" id="BMGR01000005">
    <property type="protein sequence ID" value="GGG02555.1"/>
    <property type="molecule type" value="Genomic_DNA"/>
</dbReference>
<feature type="domain" description="Helicase HerA central" evidence="1">
    <location>
        <begin position="154"/>
        <end position="436"/>
    </location>
</feature>
<dbReference type="Proteomes" id="UP000644756">
    <property type="component" value="Unassembled WGS sequence"/>
</dbReference>
<accession>A0A917D105</accession>
<reference evidence="2" key="2">
    <citation type="submission" date="2020-09" db="EMBL/GenBank/DDBJ databases">
        <authorList>
            <person name="Sun Q."/>
            <person name="Zhou Y."/>
        </authorList>
    </citation>
    <scope>NUCLEOTIDE SEQUENCE</scope>
    <source>
        <strain evidence="2">CGMCC 1.12987</strain>
    </source>
</reference>
<dbReference type="CDD" id="cd01127">
    <property type="entry name" value="TrwB_TraG_TraD_VirD4"/>
    <property type="match status" value="1"/>
</dbReference>
<dbReference type="Pfam" id="PF01935">
    <property type="entry name" value="DUF87"/>
    <property type="match status" value="1"/>
</dbReference>
<dbReference type="AlphaFoldDB" id="A0A917D105"/>
<name>A0A917D105_9BACL</name>
<dbReference type="InterPro" id="IPR008571">
    <property type="entry name" value="HerA-like"/>
</dbReference>
<comment type="caution">
    <text evidence="2">The sequence shown here is derived from an EMBL/GenBank/DDBJ whole genome shotgun (WGS) entry which is preliminary data.</text>
</comment>
<sequence length="604" mass="68301">MDILMKGKPFGQIVSITGMSVTIEIYQDVLRDNLEQEKVLEAGKNIKLNVGTVGDIFLIGGPSTHNVIHFGIFEEIKLVSSFEQDPNSIQMSFEPRNKALAVAKVIGYQALSEKNKLKFMRGAGHYPKFNAKCHLLSPEEKMQLFALDEGAGITIGKASGVQEEEVSIHIDKFLGKHSVILGSTGSGKSSTVASIMQNILKNHPYSHVVFFDPHDEYGNAFPNNVGGFKVNKIESKNLYIPYWLLNFDEFQSVFLGEVDPNKNSNGIRILKEVIVSLKEQEHNKVNLTVGEIKKVNINAPLYYSFIDELLPTLLKLNKKTIWSSDNEPAIDIETGEFLPSSGNTNVLRDGKNDKVHQDKNYYGELDQVIEKLQSVYSDRRYQFLFSENYDVSTAFYAFMESLLSVPSRGETTQLTIFDLSTLPSEVMPIIIGVISRICFEYKLWDPSPKRLPLYLVFEEAHNYIPKESNATTRLPKKYLGRIAKEGRKYGINQLIISQRPSDLCETIVSQCSNFFVLRVTNPNDQSFINQVLPDHLNTLSGMIPFFQNGECLVAGECVTIPTKVIITPPHPEPNSSDVEFSSVWKRKLEEYNVHDTIHRWWDVE</sequence>
<evidence type="ECO:0000313" key="3">
    <source>
        <dbReference type="Proteomes" id="UP000644756"/>
    </source>
</evidence>
<proteinExistence type="predicted"/>
<protein>
    <submittedName>
        <fullName evidence="2">Sea9</fullName>
    </submittedName>
</protein>
<dbReference type="PANTHER" id="PTHR42957">
    <property type="entry name" value="HELICASE MJ1565-RELATED"/>
    <property type="match status" value="1"/>
</dbReference>
<evidence type="ECO:0000313" key="2">
    <source>
        <dbReference type="EMBL" id="GGG02555.1"/>
    </source>
</evidence>
<evidence type="ECO:0000259" key="1">
    <source>
        <dbReference type="Pfam" id="PF01935"/>
    </source>
</evidence>
<gene>
    <name evidence="2" type="ORF">GCM10010916_19670</name>
</gene>
<dbReference type="SUPFAM" id="SSF52540">
    <property type="entry name" value="P-loop containing nucleoside triphosphate hydrolases"/>
    <property type="match status" value="1"/>
</dbReference>
<keyword evidence="3" id="KW-1185">Reference proteome</keyword>
<dbReference type="PANTHER" id="PTHR42957:SF1">
    <property type="entry name" value="HELICASE MJ1565-RELATED"/>
    <property type="match status" value="1"/>
</dbReference>
<dbReference type="RefSeq" id="WP_188530871.1">
    <property type="nucleotide sequence ID" value="NZ_BMGR01000005.1"/>
</dbReference>
<organism evidence="2 3">
    <name type="scientific">Paenibacillus abyssi</name>
    <dbReference type="NCBI Taxonomy" id="1340531"/>
    <lineage>
        <taxon>Bacteria</taxon>
        <taxon>Bacillati</taxon>
        <taxon>Bacillota</taxon>
        <taxon>Bacilli</taxon>
        <taxon>Bacillales</taxon>
        <taxon>Paenibacillaceae</taxon>
        <taxon>Paenibacillus</taxon>
    </lineage>
</organism>
<dbReference type="InterPro" id="IPR027417">
    <property type="entry name" value="P-loop_NTPase"/>
</dbReference>
<reference evidence="2" key="1">
    <citation type="journal article" date="2014" name="Int. J. Syst. Evol. Microbiol.">
        <title>Complete genome sequence of Corynebacterium casei LMG S-19264T (=DSM 44701T), isolated from a smear-ripened cheese.</title>
        <authorList>
            <consortium name="US DOE Joint Genome Institute (JGI-PGF)"/>
            <person name="Walter F."/>
            <person name="Albersmeier A."/>
            <person name="Kalinowski J."/>
            <person name="Ruckert C."/>
        </authorList>
    </citation>
    <scope>NUCLEOTIDE SEQUENCE</scope>
    <source>
        <strain evidence="2">CGMCC 1.12987</strain>
    </source>
</reference>
<dbReference type="InterPro" id="IPR002789">
    <property type="entry name" value="HerA_central"/>
</dbReference>